<evidence type="ECO:0000313" key="2">
    <source>
        <dbReference type="Proteomes" id="UP000051861"/>
    </source>
</evidence>
<accession>A0A0S7XXB8</accession>
<gene>
    <name evidence="1" type="ORF">AMJ44_07865</name>
</gene>
<dbReference type="Proteomes" id="UP000051861">
    <property type="component" value="Unassembled WGS sequence"/>
</dbReference>
<dbReference type="EMBL" id="LIZX01000072">
    <property type="protein sequence ID" value="KPJ66779.1"/>
    <property type="molecule type" value="Genomic_DNA"/>
</dbReference>
<comment type="caution">
    <text evidence="1">The sequence shown here is derived from an EMBL/GenBank/DDBJ whole genome shotgun (WGS) entry which is preliminary data.</text>
</comment>
<name>A0A0S7XXB8_UNCSA</name>
<reference evidence="1 2" key="1">
    <citation type="journal article" date="2015" name="Microbiome">
        <title>Genomic resolution of linkages in carbon, nitrogen, and sulfur cycling among widespread estuary sediment bacteria.</title>
        <authorList>
            <person name="Baker B.J."/>
            <person name="Lazar C.S."/>
            <person name="Teske A.P."/>
            <person name="Dick G.J."/>
        </authorList>
    </citation>
    <scope>NUCLEOTIDE SEQUENCE [LARGE SCALE GENOMIC DNA]</scope>
    <source>
        <strain evidence="1">DG_54_3</strain>
    </source>
</reference>
<proteinExistence type="predicted"/>
<organism evidence="1 2">
    <name type="scientific">candidate division WOR-1 bacterium DG_54_3</name>
    <dbReference type="NCBI Taxonomy" id="1703775"/>
    <lineage>
        <taxon>Bacteria</taxon>
        <taxon>Bacillati</taxon>
        <taxon>Saganbacteria</taxon>
    </lineage>
</organism>
<dbReference type="AlphaFoldDB" id="A0A0S7XXB8"/>
<sequence length="89" mass="10213">MANSEGRKTFKIIHQLAIDRTKSGSQPIKDYCKQKKLLFLFFMLRFEMDTKIKRKTPNFLFSISEDVESLVEGCAGLSGSHVDYFCKAV</sequence>
<evidence type="ECO:0000313" key="1">
    <source>
        <dbReference type="EMBL" id="KPJ66779.1"/>
    </source>
</evidence>
<protein>
    <submittedName>
        <fullName evidence="1">Uncharacterized protein</fullName>
    </submittedName>
</protein>